<dbReference type="EMBL" id="UYWW01010479">
    <property type="protein sequence ID" value="VDM17833.1"/>
    <property type="molecule type" value="Genomic_DNA"/>
</dbReference>
<organism evidence="1 2">
    <name type="scientific">Wuchereria bancrofti</name>
    <dbReference type="NCBI Taxonomy" id="6293"/>
    <lineage>
        <taxon>Eukaryota</taxon>
        <taxon>Metazoa</taxon>
        <taxon>Ecdysozoa</taxon>
        <taxon>Nematoda</taxon>
        <taxon>Chromadorea</taxon>
        <taxon>Rhabditida</taxon>
        <taxon>Spirurina</taxon>
        <taxon>Spiruromorpha</taxon>
        <taxon>Filarioidea</taxon>
        <taxon>Onchocercidae</taxon>
        <taxon>Wuchereria</taxon>
    </lineage>
</organism>
<sequence>MSAAVIPRINDDEYGTPRIKGLFTSSKLTVPRQTIARIGLQETAASICNITPYVSFE</sequence>
<gene>
    <name evidence="1" type="ORF">WBA_LOCUS9882</name>
</gene>
<evidence type="ECO:0000313" key="2">
    <source>
        <dbReference type="Proteomes" id="UP000270924"/>
    </source>
</evidence>
<protein>
    <submittedName>
        <fullName evidence="1">Uncharacterized protein</fullName>
    </submittedName>
</protein>
<accession>A0A3P7E8P1</accession>
<proteinExistence type="predicted"/>
<keyword evidence="2" id="KW-1185">Reference proteome</keyword>
<reference evidence="1 2" key="1">
    <citation type="submission" date="2018-11" db="EMBL/GenBank/DDBJ databases">
        <authorList>
            <consortium name="Pathogen Informatics"/>
        </authorList>
    </citation>
    <scope>NUCLEOTIDE SEQUENCE [LARGE SCALE GENOMIC DNA]</scope>
</reference>
<dbReference type="Proteomes" id="UP000270924">
    <property type="component" value="Unassembled WGS sequence"/>
</dbReference>
<dbReference type="AlphaFoldDB" id="A0A3P7E8P1"/>
<dbReference type="InParanoid" id="A0A3P7E8P1"/>
<evidence type="ECO:0000313" key="1">
    <source>
        <dbReference type="EMBL" id="VDM17833.1"/>
    </source>
</evidence>
<name>A0A3P7E8P1_WUCBA</name>